<gene>
    <name evidence="1" type="ORF">CSCA_4625</name>
</gene>
<dbReference type="KEGG" id="csq:CSCA_4625"/>
<organism evidence="1 2">
    <name type="scientific">Clostridium scatologenes</name>
    <dbReference type="NCBI Taxonomy" id="1548"/>
    <lineage>
        <taxon>Bacteria</taxon>
        <taxon>Bacillati</taxon>
        <taxon>Bacillota</taxon>
        <taxon>Clostridia</taxon>
        <taxon>Eubacteriales</taxon>
        <taxon>Clostridiaceae</taxon>
        <taxon>Clostridium</taxon>
    </lineage>
</organism>
<dbReference type="EMBL" id="CP009933">
    <property type="protein sequence ID" value="AKA71750.1"/>
    <property type="molecule type" value="Genomic_DNA"/>
</dbReference>
<accession>A0A0E3MA60</accession>
<name>A0A0E3MA60_CLOSL</name>
<evidence type="ECO:0000313" key="2">
    <source>
        <dbReference type="Proteomes" id="UP000033115"/>
    </source>
</evidence>
<dbReference type="AlphaFoldDB" id="A0A0E3MA60"/>
<reference evidence="1 2" key="1">
    <citation type="journal article" date="2015" name="J. Biotechnol.">
        <title>Complete genome sequence of a malodorant-producing acetogen, Clostridium scatologenes ATCC 25775(T).</title>
        <authorList>
            <person name="Zhu Z."/>
            <person name="Guo T."/>
            <person name="Zheng H."/>
            <person name="Song T."/>
            <person name="Ouyang P."/>
            <person name="Xie J."/>
        </authorList>
    </citation>
    <scope>NUCLEOTIDE SEQUENCE [LARGE SCALE GENOMIC DNA]</scope>
    <source>
        <strain evidence="1 2">ATCC 25775</strain>
    </source>
</reference>
<protein>
    <submittedName>
        <fullName evidence="1">Uncharacterized protein</fullName>
    </submittedName>
</protein>
<keyword evidence="2" id="KW-1185">Reference proteome</keyword>
<sequence>MYFLKENEIFFSMYEINISKFTKYIAKKYNLNQNIIVENV</sequence>
<evidence type="ECO:0000313" key="1">
    <source>
        <dbReference type="EMBL" id="AKA71750.1"/>
    </source>
</evidence>
<proteinExistence type="predicted"/>
<dbReference type="Proteomes" id="UP000033115">
    <property type="component" value="Chromosome"/>
</dbReference>
<dbReference type="HOGENOM" id="CLU_3287604_0_0_9"/>
<dbReference type="STRING" id="1548.CSCA_4625"/>